<reference evidence="1 2" key="1">
    <citation type="submission" date="2015-01" db="EMBL/GenBank/DDBJ databases">
        <title>Evolution of Trichinella species and genotypes.</title>
        <authorList>
            <person name="Korhonen P.K."/>
            <person name="Edoardo P."/>
            <person name="Giuseppe L.R."/>
            <person name="Gasser R.B."/>
        </authorList>
    </citation>
    <scope>NUCLEOTIDE SEQUENCE [LARGE SCALE GENOMIC DNA]</scope>
    <source>
        <strain evidence="1">ISS417</strain>
    </source>
</reference>
<accession>A0A0V0T7N4</accession>
<keyword evidence="2" id="KW-1185">Reference proteome</keyword>
<gene>
    <name evidence="1" type="ORF">T05_7941</name>
</gene>
<dbReference type="Proteomes" id="UP000055048">
    <property type="component" value="Unassembled WGS sequence"/>
</dbReference>
<dbReference type="STRING" id="144512.A0A0V0T7N4"/>
<protein>
    <submittedName>
        <fullName evidence="1">Uncharacterized protein</fullName>
    </submittedName>
</protein>
<proteinExistence type="predicted"/>
<dbReference type="EMBL" id="JYDJ01000493">
    <property type="protein sequence ID" value="KRX34944.1"/>
    <property type="molecule type" value="Genomic_DNA"/>
</dbReference>
<organism evidence="1 2">
    <name type="scientific">Trichinella murrelli</name>
    <dbReference type="NCBI Taxonomy" id="144512"/>
    <lineage>
        <taxon>Eukaryota</taxon>
        <taxon>Metazoa</taxon>
        <taxon>Ecdysozoa</taxon>
        <taxon>Nematoda</taxon>
        <taxon>Enoplea</taxon>
        <taxon>Dorylaimia</taxon>
        <taxon>Trichinellida</taxon>
        <taxon>Trichinellidae</taxon>
        <taxon>Trichinella</taxon>
    </lineage>
</organism>
<sequence>MGEQVPHPGGGFSVRNVTDPAFEVDHVSPLSNVAPHLMLCSPIELFHLIFPKERMQYYAEMTMRYAAQKGGNLVVDG</sequence>
<evidence type="ECO:0000313" key="2">
    <source>
        <dbReference type="Proteomes" id="UP000055048"/>
    </source>
</evidence>
<name>A0A0V0T7N4_9BILA</name>
<evidence type="ECO:0000313" key="1">
    <source>
        <dbReference type="EMBL" id="KRX34944.1"/>
    </source>
</evidence>
<comment type="caution">
    <text evidence="1">The sequence shown here is derived from an EMBL/GenBank/DDBJ whole genome shotgun (WGS) entry which is preliminary data.</text>
</comment>
<dbReference type="AlphaFoldDB" id="A0A0V0T7N4"/>
<feature type="non-terminal residue" evidence="1">
    <location>
        <position position="77"/>
    </location>
</feature>